<keyword evidence="8" id="KW-1185">Reference proteome</keyword>
<evidence type="ECO:0000256" key="5">
    <source>
        <dbReference type="SAM" id="SignalP"/>
    </source>
</evidence>
<comment type="caution">
    <text evidence="7">The sequence shown here is derived from an EMBL/GenBank/DDBJ whole genome shotgun (WGS) entry which is preliminary data.</text>
</comment>
<dbReference type="SMART" id="SM00043">
    <property type="entry name" value="CY"/>
    <property type="match status" value="1"/>
</dbReference>
<evidence type="ECO:0000313" key="7">
    <source>
        <dbReference type="EMBL" id="KAK0409946.1"/>
    </source>
</evidence>
<dbReference type="Gene3D" id="3.10.450.10">
    <property type="match status" value="1"/>
</dbReference>
<keyword evidence="5" id="KW-0732">Signal</keyword>
<dbReference type="GO" id="GO:0005737">
    <property type="term" value="C:cytoplasm"/>
    <property type="evidence" value="ECO:0007669"/>
    <property type="project" value="TreeGrafter"/>
</dbReference>
<feature type="domain" description="Cystatin" evidence="6">
    <location>
        <begin position="143"/>
        <end position="245"/>
    </location>
</feature>
<feature type="transmembrane region" description="Helical" evidence="4">
    <location>
        <begin position="128"/>
        <end position="149"/>
    </location>
</feature>
<proteinExistence type="inferred from homology"/>
<protein>
    <recommendedName>
        <fullName evidence="6">Cystatin domain-containing protein</fullName>
    </recommendedName>
</protein>
<accession>A0AA39HRI0</accession>
<dbReference type="PANTHER" id="PTHR46186:SF2">
    <property type="entry name" value="CYSTATIN"/>
    <property type="match status" value="1"/>
</dbReference>
<dbReference type="InterPro" id="IPR046350">
    <property type="entry name" value="Cystatin_sf"/>
</dbReference>
<evidence type="ECO:0000256" key="3">
    <source>
        <dbReference type="ARBA" id="ARBA00022704"/>
    </source>
</evidence>
<dbReference type="CDD" id="cd00042">
    <property type="entry name" value="CY"/>
    <property type="match status" value="1"/>
</dbReference>
<dbReference type="InterPro" id="IPR000010">
    <property type="entry name" value="Cystatin_dom"/>
</dbReference>
<evidence type="ECO:0000256" key="2">
    <source>
        <dbReference type="ARBA" id="ARBA00022690"/>
    </source>
</evidence>
<comment type="similarity">
    <text evidence="1">Belongs to the cystatin family.</text>
</comment>
<keyword evidence="2" id="KW-0646">Protease inhibitor</keyword>
<reference evidence="7" key="1">
    <citation type="submission" date="2023-06" db="EMBL/GenBank/DDBJ databases">
        <title>Genomic analysis of the entomopathogenic nematode Steinernema hermaphroditum.</title>
        <authorList>
            <person name="Schwarz E.M."/>
            <person name="Heppert J.K."/>
            <person name="Baniya A."/>
            <person name="Schwartz H.T."/>
            <person name="Tan C.-H."/>
            <person name="Antoshechkin I."/>
            <person name="Sternberg P.W."/>
            <person name="Goodrich-Blair H."/>
            <person name="Dillman A.R."/>
        </authorList>
    </citation>
    <scope>NUCLEOTIDE SEQUENCE</scope>
    <source>
        <strain evidence="7">PS9179</strain>
        <tissue evidence="7">Whole animal</tissue>
    </source>
</reference>
<sequence length="261" mass="28051">MTKLLFASIALLVVTGAFAALAQVDPKSKEGKEIKWKAVKAISNDKSMQSSSLNNFAPTDVKSITLEQPGNKTTVVLNVEEVNCLRSKVTIDQLKDKPCKRKAGGIHCECTVEFVGEKSKVDNCKCTLVVLALLALSVAVALAMPGGVTDMDLNDPKVKDLQWKAIKAINADSGPLNLPNNFVPVKITKATQQIVAGTKHVIELDVAESDCLKTKVNHEQLKSKPCKLKVGGTRGTFKVEIFEALQPKDSTVKILSASAVL</sequence>
<dbReference type="Pfam" id="PF00031">
    <property type="entry name" value="Cystatin"/>
    <property type="match status" value="1"/>
</dbReference>
<dbReference type="GO" id="GO:0031982">
    <property type="term" value="C:vesicle"/>
    <property type="evidence" value="ECO:0007669"/>
    <property type="project" value="TreeGrafter"/>
</dbReference>
<feature type="signal peptide" evidence="5">
    <location>
        <begin position="1"/>
        <end position="19"/>
    </location>
</feature>
<evidence type="ECO:0000313" key="8">
    <source>
        <dbReference type="Proteomes" id="UP001175271"/>
    </source>
</evidence>
<dbReference type="AlphaFoldDB" id="A0AA39HRI0"/>
<dbReference type="GO" id="GO:0004869">
    <property type="term" value="F:cysteine-type endopeptidase inhibitor activity"/>
    <property type="evidence" value="ECO:0007669"/>
    <property type="project" value="UniProtKB-KW"/>
</dbReference>
<name>A0AA39HRI0_9BILA</name>
<dbReference type="EMBL" id="JAUCMV010000003">
    <property type="protein sequence ID" value="KAK0409946.1"/>
    <property type="molecule type" value="Genomic_DNA"/>
</dbReference>
<dbReference type="Proteomes" id="UP001175271">
    <property type="component" value="Unassembled WGS sequence"/>
</dbReference>
<keyword evidence="4" id="KW-1133">Transmembrane helix</keyword>
<dbReference type="PANTHER" id="PTHR46186">
    <property type="entry name" value="CYSTATIN"/>
    <property type="match status" value="1"/>
</dbReference>
<evidence type="ECO:0000256" key="1">
    <source>
        <dbReference type="ARBA" id="ARBA00009403"/>
    </source>
</evidence>
<keyword evidence="4" id="KW-0472">Membrane</keyword>
<dbReference type="InterPro" id="IPR018073">
    <property type="entry name" value="Prot_inh_cystat_CS"/>
</dbReference>
<gene>
    <name evidence="7" type="ORF">QR680_004855</name>
</gene>
<organism evidence="7 8">
    <name type="scientific">Steinernema hermaphroditum</name>
    <dbReference type="NCBI Taxonomy" id="289476"/>
    <lineage>
        <taxon>Eukaryota</taxon>
        <taxon>Metazoa</taxon>
        <taxon>Ecdysozoa</taxon>
        <taxon>Nematoda</taxon>
        <taxon>Chromadorea</taxon>
        <taxon>Rhabditida</taxon>
        <taxon>Tylenchina</taxon>
        <taxon>Panagrolaimomorpha</taxon>
        <taxon>Strongyloidoidea</taxon>
        <taxon>Steinernematidae</taxon>
        <taxon>Steinernema</taxon>
    </lineage>
</organism>
<evidence type="ECO:0000259" key="6">
    <source>
        <dbReference type="SMART" id="SM00043"/>
    </source>
</evidence>
<dbReference type="PROSITE" id="PS00287">
    <property type="entry name" value="CYSTATIN"/>
    <property type="match status" value="1"/>
</dbReference>
<keyword evidence="3" id="KW-0789">Thiol protease inhibitor</keyword>
<feature type="chain" id="PRO_5041463727" description="Cystatin domain-containing protein" evidence="5">
    <location>
        <begin position="20"/>
        <end position="261"/>
    </location>
</feature>
<keyword evidence="4" id="KW-0812">Transmembrane</keyword>
<dbReference type="GO" id="GO:0005615">
    <property type="term" value="C:extracellular space"/>
    <property type="evidence" value="ECO:0007669"/>
    <property type="project" value="TreeGrafter"/>
</dbReference>
<evidence type="ECO:0000256" key="4">
    <source>
        <dbReference type="SAM" id="Phobius"/>
    </source>
</evidence>
<dbReference type="SUPFAM" id="SSF54403">
    <property type="entry name" value="Cystatin/monellin"/>
    <property type="match status" value="1"/>
</dbReference>